<evidence type="ECO:0008006" key="3">
    <source>
        <dbReference type="Google" id="ProtNLM"/>
    </source>
</evidence>
<reference evidence="1 2" key="1">
    <citation type="submission" date="2014-03" db="EMBL/GenBank/DDBJ databases">
        <title>Genomics of Bifidobacteria.</title>
        <authorList>
            <person name="Ventura M."/>
            <person name="Milani C."/>
            <person name="Lugli G.A."/>
        </authorList>
    </citation>
    <scope>NUCLEOTIDE SEQUENCE [LARGE SCALE GENOMIC DNA]</scope>
    <source>
        <strain evidence="1 2">LMG 11592</strain>
    </source>
</reference>
<sequence length="238" mass="26327">MAIHTNHTLLTQREAAEALGVSTRRITDLRRSGDLDSLDEGADRVLILADSVRRYALLAGKGGRPYSPQMAFGALYLISGKSVPWLDAQRRYRLGQYVRGAGAMDLVRLTRRRAQMREYWCRDSLKGKVRESIRISGATGQLSGLFHLMPGTIIEGYADLPTTRQVIRDCRLRLGAEPTGVRLRTAVALPTHDGLDDLTPMPIGVCAADLAESDDPRERRAGVETLERLLAVFKDENG</sequence>
<dbReference type="STRING" id="1693.BMIN_1225"/>
<evidence type="ECO:0000313" key="1">
    <source>
        <dbReference type="EMBL" id="KFI74113.1"/>
    </source>
</evidence>
<organism evidence="1 2">
    <name type="scientific">Bifidobacterium minimum</name>
    <dbReference type="NCBI Taxonomy" id="1693"/>
    <lineage>
        <taxon>Bacteria</taxon>
        <taxon>Bacillati</taxon>
        <taxon>Actinomycetota</taxon>
        <taxon>Actinomycetes</taxon>
        <taxon>Bifidobacteriales</taxon>
        <taxon>Bifidobacteriaceae</taxon>
        <taxon>Bifidobacterium</taxon>
    </lineage>
</organism>
<comment type="caution">
    <text evidence="1">The sequence shown here is derived from an EMBL/GenBank/DDBJ whole genome shotgun (WGS) entry which is preliminary data.</text>
</comment>
<dbReference type="eggNOG" id="ENOG5033842">
    <property type="taxonomic scope" value="Bacteria"/>
</dbReference>
<proteinExistence type="predicted"/>
<name>A0A087BSW3_9BIFI</name>
<gene>
    <name evidence="1" type="ORF">BMIN_1225</name>
</gene>
<protein>
    <recommendedName>
        <fullName evidence="3">Helix-turn-helix domain-containing protein</fullName>
    </recommendedName>
</protein>
<accession>A0A087BSW3</accession>
<dbReference type="Proteomes" id="UP000029014">
    <property type="component" value="Unassembled WGS sequence"/>
</dbReference>
<dbReference type="EMBL" id="JGZD01000003">
    <property type="protein sequence ID" value="KFI74113.1"/>
    <property type="molecule type" value="Genomic_DNA"/>
</dbReference>
<keyword evidence="2" id="KW-1185">Reference proteome</keyword>
<dbReference type="AlphaFoldDB" id="A0A087BSW3"/>
<evidence type="ECO:0000313" key="2">
    <source>
        <dbReference type="Proteomes" id="UP000029014"/>
    </source>
</evidence>